<dbReference type="OrthoDB" id="9782842at2"/>
<evidence type="ECO:0000313" key="5">
    <source>
        <dbReference type="EMBL" id="OAB39803.1"/>
    </source>
</evidence>
<keyword evidence="3" id="KW-0812">Transmembrane</keyword>
<keyword evidence="3" id="KW-1133">Transmembrane helix</keyword>
<sequence>MECKTAVSLMHDYLDDDLSKEQRLLLKAHLLSCPNCRMDFKELEQTDMMLYSLPHNIPSASYELTDRIMNNIPQRKKQKVWVKWMKVHPAATAAAVFLIIMLFSAFNIFNQDNQLVIQGNDLDEVVINGNTVIIPEGTTISGDLTVENGKTEVFGYVQGNLTVIDGSVYKASTAHISGEVKSVDRALDWIWYKISNVFSEVVYR</sequence>
<evidence type="ECO:0000259" key="4">
    <source>
        <dbReference type="Pfam" id="PF13490"/>
    </source>
</evidence>
<dbReference type="Proteomes" id="UP000076967">
    <property type="component" value="Unassembled WGS sequence"/>
</dbReference>
<dbReference type="Gene3D" id="1.10.10.1320">
    <property type="entry name" value="Anti-sigma factor, zinc-finger domain"/>
    <property type="match status" value="1"/>
</dbReference>
<gene>
    <name evidence="5" type="ORF">PGLA_18695</name>
</gene>
<organism evidence="5 6">
    <name type="scientific">Paenibacillus glacialis</name>
    <dbReference type="NCBI Taxonomy" id="494026"/>
    <lineage>
        <taxon>Bacteria</taxon>
        <taxon>Bacillati</taxon>
        <taxon>Bacillota</taxon>
        <taxon>Bacilli</taxon>
        <taxon>Bacillales</taxon>
        <taxon>Paenibacillaceae</taxon>
        <taxon>Paenibacillus</taxon>
    </lineage>
</organism>
<keyword evidence="6" id="KW-1185">Reference proteome</keyword>
<feature type="transmembrane region" description="Helical" evidence="3">
    <location>
        <begin position="87"/>
        <end position="109"/>
    </location>
</feature>
<dbReference type="Pfam" id="PF13490">
    <property type="entry name" value="zf-HC2"/>
    <property type="match status" value="1"/>
</dbReference>
<accession>A0A162M7X9</accession>
<dbReference type="AlphaFoldDB" id="A0A162M7X9"/>
<evidence type="ECO:0000313" key="6">
    <source>
        <dbReference type="Proteomes" id="UP000076967"/>
    </source>
</evidence>
<comment type="caution">
    <text evidence="5">The sequence shown here is derived from an EMBL/GenBank/DDBJ whole genome shotgun (WGS) entry which is preliminary data.</text>
</comment>
<reference evidence="5 6" key="1">
    <citation type="submission" date="2016-03" db="EMBL/GenBank/DDBJ databases">
        <title>Draft genome sequence of Paenibacillus glacialis DSM 22343.</title>
        <authorList>
            <person name="Shin S.-K."/>
            <person name="Yi H."/>
        </authorList>
    </citation>
    <scope>NUCLEOTIDE SEQUENCE [LARGE SCALE GENOMIC DNA]</scope>
    <source>
        <strain evidence="5 6">DSM 22343</strain>
    </source>
</reference>
<evidence type="ECO:0000256" key="2">
    <source>
        <dbReference type="ARBA" id="ARBA00024438"/>
    </source>
</evidence>
<keyword evidence="3" id="KW-0472">Membrane</keyword>
<evidence type="ECO:0000256" key="3">
    <source>
        <dbReference type="SAM" id="Phobius"/>
    </source>
</evidence>
<proteinExistence type="inferred from homology"/>
<evidence type="ECO:0000256" key="1">
    <source>
        <dbReference type="ARBA" id="ARBA00024353"/>
    </source>
</evidence>
<comment type="similarity">
    <text evidence="1">Belongs to the zinc-associated anti-sigma factor (ZAS) superfamily. Anti-sigma-W factor family.</text>
</comment>
<name>A0A162M7X9_9BACL</name>
<dbReference type="InterPro" id="IPR027383">
    <property type="entry name" value="Znf_put"/>
</dbReference>
<dbReference type="STRING" id="494026.PGLA_18695"/>
<dbReference type="RefSeq" id="WP_068535792.1">
    <property type="nucleotide sequence ID" value="NZ_LVJH01000041.1"/>
</dbReference>
<feature type="domain" description="Putative zinc-finger" evidence="4">
    <location>
        <begin position="3"/>
        <end position="37"/>
    </location>
</feature>
<dbReference type="EMBL" id="LVJH01000041">
    <property type="protein sequence ID" value="OAB39803.1"/>
    <property type="molecule type" value="Genomic_DNA"/>
</dbReference>
<protein>
    <recommendedName>
        <fullName evidence="2">Anti-sigma-W factor RsiW</fullName>
    </recommendedName>
</protein>
<dbReference type="InterPro" id="IPR041916">
    <property type="entry name" value="Anti_sigma_zinc_sf"/>
</dbReference>